<name>A0A8S5UA60_9CAUD</name>
<protein>
    <submittedName>
        <fullName evidence="2">Uncharacterized protein</fullName>
    </submittedName>
</protein>
<feature type="compositionally biased region" description="Low complexity" evidence="1">
    <location>
        <begin position="547"/>
        <end position="558"/>
    </location>
</feature>
<proteinExistence type="predicted"/>
<evidence type="ECO:0000313" key="2">
    <source>
        <dbReference type="EMBL" id="DAF91373.1"/>
    </source>
</evidence>
<accession>A0A8S5UA60</accession>
<evidence type="ECO:0000256" key="1">
    <source>
        <dbReference type="SAM" id="MobiDB-lite"/>
    </source>
</evidence>
<dbReference type="EMBL" id="BK016052">
    <property type="protein sequence ID" value="DAF91373.1"/>
    <property type="molecule type" value="Genomic_DNA"/>
</dbReference>
<organism evidence="2">
    <name type="scientific">Myoviridae sp. ctZYN8</name>
    <dbReference type="NCBI Taxonomy" id="2825128"/>
    <lineage>
        <taxon>Viruses</taxon>
        <taxon>Duplodnaviria</taxon>
        <taxon>Heunggongvirae</taxon>
        <taxon>Uroviricota</taxon>
        <taxon>Caudoviricetes</taxon>
    </lineage>
</organism>
<feature type="compositionally biased region" description="Gly residues" evidence="1">
    <location>
        <begin position="559"/>
        <end position="571"/>
    </location>
</feature>
<feature type="region of interest" description="Disordered" evidence="1">
    <location>
        <begin position="541"/>
        <end position="599"/>
    </location>
</feature>
<sequence length="738" mass="79169">MKTLDVSSTDFLDIAESPSYSRLSFGGASVSFRVPVDRFSECPYEEGEIVKVVWRGKTLLIGPVINPEHSLDGTSESWDIKIHDYWWNLANIQYFSDGRSRGIFASYRYGTDGSEVKQATAKIKDALSGILDHAIKTALVPIKYDLRIDQDAELIPFAYSSETYASLLIQIQKWRPNMAAWFEYGSDDAVTLVIADHANLPDVVLDLSAVDVSTLSLKARPDLVPPAVGLTCNASIGTNVQRAVAVYPSGASLSQPYVVTAEVDVPGGLNVSDASGQHDPVETGTLGYDAPRMAVRGDKFPAAKAQWLARVKRWVPALADCANLEVANLPTVIPITPADAEHRGYDRNAISHELIGGQINGKSAKIKWGKVKVDVRLRATDPPATAKQYFPEFAGRTDGGERWIGLLTFEVTTTNVSHARYLMDDKGTVEYLDNGDGSVDPGNPGDDGDYNSAALYVKFTESIYKATRIMPYDGSATVHDDFDQVCGGRLSITGGLREWETMRSVIQEITLDLKTGASDVTVGAAEQLSLQDSIDKSKQLADALRNTSQASASTSSGDGSAGGVGPGGGGTIPSPDMDDKKPELPSVGPSVKIGQAQESPAMGTSAVEVGFLCRLAYDDAGKVNEAYIRQGKAMYAGNYIGGMLPEGAGSGGWVKSPTTSGEVWLKVQLDKDAKYMGSYLSAVGGVTDPVKLGEEDRQTPYDYYFHLATIDGNKVVQHQAGTVYLQIHPGTFGPSGKS</sequence>
<reference evidence="2" key="1">
    <citation type="journal article" date="2021" name="Proc. Natl. Acad. Sci. U.S.A.">
        <title>A Catalog of Tens of Thousands of Viruses from Human Metagenomes Reveals Hidden Associations with Chronic Diseases.</title>
        <authorList>
            <person name="Tisza M.J."/>
            <person name="Buck C.B."/>
        </authorList>
    </citation>
    <scope>NUCLEOTIDE SEQUENCE</scope>
    <source>
        <strain evidence="2">CtZYN8</strain>
    </source>
</reference>